<evidence type="ECO:0000313" key="2">
    <source>
        <dbReference type="Proteomes" id="UP000442714"/>
    </source>
</evidence>
<organism evidence="1 2">
    <name type="scientific">Pontixanthobacter aquaemixtae</name>
    <dbReference type="NCBI Taxonomy" id="1958940"/>
    <lineage>
        <taxon>Bacteria</taxon>
        <taxon>Pseudomonadati</taxon>
        <taxon>Pseudomonadota</taxon>
        <taxon>Alphaproteobacteria</taxon>
        <taxon>Sphingomonadales</taxon>
        <taxon>Erythrobacteraceae</taxon>
        <taxon>Pontixanthobacter</taxon>
    </lineage>
</organism>
<dbReference type="PANTHER" id="PTHR11669">
    <property type="entry name" value="REPLICATION FACTOR C / DNA POLYMERASE III GAMMA-TAU SUBUNIT"/>
    <property type="match status" value="1"/>
</dbReference>
<dbReference type="EMBL" id="WTYX01000001">
    <property type="protein sequence ID" value="MXO90268.1"/>
    <property type="molecule type" value="Genomic_DNA"/>
</dbReference>
<proteinExistence type="predicted"/>
<dbReference type="InterPro" id="IPR027417">
    <property type="entry name" value="P-loop_NTPase"/>
</dbReference>
<gene>
    <name evidence="1" type="ORF">GRI41_05510</name>
</gene>
<dbReference type="GO" id="GO:0006261">
    <property type="term" value="P:DNA-templated DNA replication"/>
    <property type="evidence" value="ECO:0007669"/>
    <property type="project" value="TreeGrafter"/>
</dbReference>
<dbReference type="Pfam" id="PF13177">
    <property type="entry name" value="DNA_pol3_delta2"/>
    <property type="match status" value="1"/>
</dbReference>
<accession>A0A844ZR96</accession>
<protein>
    <submittedName>
        <fullName evidence="1">DNA polymerase III subunit delta</fullName>
    </submittedName>
</protein>
<dbReference type="Gene3D" id="3.40.50.300">
    <property type="entry name" value="P-loop containing nucleotide triphosphate hydrolases"/>
    <property type="match status" value="1"/>
</dbReference>
<dbReference type="OrthoDB" id="9811073at2"/>
<evidence type="ECO:0000313" key="1">
    <source>
        <dbReference type="EMBL" id="MXO90268.1"/>
    </source>
</evidence>
<reference evidence="1 2" key="1">
    <citation type="submission" date="2019-12" db="EMBL/GenBank/DDBJ databases">
        <title>Genomic-based taxomic classification of the family Erythrobacteraceae.</title>
        <authorList>
            <person name="Xu L."/>
        </authorList>
    </citation>
    <scope>NUCLEOTIDE SEQUENCE [LARGE SCALE GENOMIC DNA]</scope>
    <source>
        <strain evidence="1 2">KCTC 52763</strain>
    </source>
</reference>
<sequence length="320" mass="35104">MTMLGHDEPWKQWRDACTGERMHHAWMLAGKRGLGKMHFALQAARELVAEPGISQPEGGHPDIIVLDRLPKDDKEEKKRVEGKPYETKRNIAVSQIRAVQQRLTTRPTLGSRRAIIIDPSDDLEKGASNALLKSLEEPPAGTYFLLVTHRPARLLPTIRSRCRILRFPTIPDGELAKLLNEKAADADPATQRAAIIAANGSPGAALDFVERDLGALYSLMQRILEQGDPDFELRGQLAQTLGARPNRERIQATLDLSRSVLANALDSADRTSYPAIVEAHAELVTLTGQAPTYNFDAGLLVAEIGTLLASAAPLRERANV</sequence>
<dbReference type="Proteomes" id="UP000442714">
    <property type="component" value="Unassembled WGS sequence"/>
</dbReference>
<dbReference type="RefSeq" id="WP_160603743.1">
    <property type="nucleotide sequence ID" value="NZ_WTYX01000001.1"/>
</dbReference>
<dbReference type="GO" id="GO:0009360">
    <property type="term" value="C:DNA polymerase III complex"/>
    <property type="evidence" value="ECO:0007669"/>
    <property type="project" value="TreeGrafter"/>
</dbReference>
<dbReference type="InterPro" id="IPR050238">
    <property type="entry name" value="DNA_Rep/Repair_Clamp_Loader"/>
</dbReference>
<dbReference type="PANTHER" id="PTHR11669:SF8">
    <property type="entry name" value="DNA POLYMERASE III SUBUNIT DELTA"/>
    <property type="match status" value="1"/>
</dbReference>
<comment type="caution">
    <text evidence="1">The sequence shown here is derived from an EMBL/GenBank/DDBJ whole genome shotgun (WGS) entry which is preliminary data.</text>
</comment>
<keyword evidence="2" id="KW-1185">Reference proteome</keyword>
<name>A0A844ZR96_9SPHN</name>
<dbReference type="SUPFAM" id="SSF52540">
    <property type="entry name" value="P-loop containing nucleoside triphosphate hydrolases"/>
    <property type="match status" value="1"/>
</dbReference>
<dbReference type="AlphaFoldDB" id="A0A844ZR96"/>